<name>A0ABT2QPG1_9STAP</name>
<dbReference type="EMBL" id="JAOPKZ010000005">
    <property type="protein sequence ID" value="MCU5745864.1"/>
    <property type="molecule type" value="Genomic_DNA"/>
</dbReference>
<keyword evidence="2" id="KW-1185">Reference proteome</keyword>
<dbReference type="SUPFAM" id="SSF53474">
    <property type="entry name" value="alpha/beta-Hydrolases"/>
    <property type="match status" value="1"/>
</dbReference>
<dbReference type="InterPro" id="IPR029058">
    <property type="entry name" value="AB_hydrolase_fold"/>
</dbReference>
<proteinExistence type="predicted"/>
<evidence type="ECO:0000313" key="2">
    <source>
        <dbReference type="Proteomes" id="UP001209553"/>
    </source>
</evidence>
<evidence type="ECO:0000313" key="1">
    <source>
        <dbReference type="EMBL" id="MCU5745864.1"/>
    </source>
</evidence>
<dbReference type="Proteomes" id="UP001209553">
    <property type="component" value="Unassembled WGS sequence"/>
</dbReference>
<comment type="caution">
    <text evidence="1">The sequence shown here is derived from an EMBL/GenBank/DDBJ whole genome shotgun (WGS) entry which is preliminary data.</text>
</comment>
<evidence type="ECO:0008006" key="3">
    <source>
        <dbReference type="Google" id="ProtNLM"/>
    </source>
</evidence>
<dbReference type="RefSeq" id="WP_262855271.1">
    <property type="nucleotide sequence ID" value="NZ_JAOPKZ010000005.1"/>
</dbReference>
<dbReference type="Gene3D" id="3.40.50.1820">
    <property type="entry name" value="alpha/beta hydrolase"/>
    <property type="match status" value="1"/>
</dbReference>
<sequence length="433" mass="49354">MDNLNTKDSTFHELAGNVYDLLLPDKEAEITTDNGSQKIFKIQSSRIDKVNGFQAMAVSPKDSNGNVDNETVYFVYAGTNPYELADINTDIDLATNTIRIETNPDKILNAAVYQDTSLKEINQWTIADNAWLEMLDKNNACLEMLDKNNACLEMLDKNNAWLEMIDQNNAKEADQFSEAYLWTQSVLKKGNYKHVYGAGHSLGGTIAQAMTVLFNFDKTKTFSAPNGYNVLPDNVKENLDLSKYIQTITDYAHPNDQIGTATLGSPLLGTEILADDSKLMKFFFNPISGHKLNTYDFSGADVKIKVDSKKANEMAEEMRDKLYNIDKTVNALEKYMENTKRQARQIESKYVNKLLSGSHEFIHPSDIEHYVEELSKSGRYDFFDEALFEDTIGELIYTKQRLSQFSEKIIDATKKFEERDKEISEIYRWFEEG</sequence>
<protein>
    <recommendedName>
        <fullName evidence="3">Fungal lipase-like domain-containing protein</fullName>
    </recommendedName>
</protein>
<accession>A0ABT2QPG1</accession>
<reference evidence="1 2" key="1">
    <citation type="journal article" date="2023" name="Int. J. Syst. Evol. Microbiol.">
        <title>Streptococcus sciuri sp. nov., Staphylococcus marylandisciuri sp. nov. and Staphylococcus americanisciuri sp. nov., isolated from faeces of eastern grey squirrel (Sciurus carolinensis).</title>
        <authorList>
            <person name="Volokhov D.V."/>
            <person name="Zagorodnyaya T.A."/>
            <person name="Furtak V.A."/>
            <person name="Nattanmai G."/>
            <person name="Randall L."/>
            <person name="Jose S."/>
            <person name="Gao Y."/>
            <person name="Eisenberg T."/>
            <person name="Delmonte P."/>
            <person name="Blom J."/>
            <person name="Mitchell K.K."/>
        </authorList>
    </citation>
    <scope>NUCLEOTIDE SEQUENCE [LARGE SCALE GENOMIC DNA]</scope>
    <source>
        <strain evidence="1 2">SQ8-PEA</strain>
    </source>
</reference>
<gene>
    <name evidence="1" type="ORF">N9R04_03895</name>
</gene>
<organism evidence="1 2">
    <name type="scientific">Staphylococcus marylandisciuri</name>
    <dbReference type="NCBI Taxonomy" id="2981529"/>
    <lineage>
        <taxon>Bacteria</taxon>
        <taxon>Bacillati</taxon>
        <taxon>Bacillota</taxon>
        <taxon>Bacilli</taxon>
        <taxon>Bacillales</taxon>
        <taxon>Staphylococcaceae</taxon>
        <taxon>Staphylococcus</taxon>
    </lineage>
</organism>